<name>A0A9P5NXY9_GYMJU</name>
<dbReference type="AlphaFoldDB" id="A0A9P5NXY9"/>
<reference evidence="1" key="1">
    <citation type="submission" date="2020-11" db="EMBL/GenBank/DDBJ databases">
        <authorList>
            <consortium name="DOE Joint Genome Institute"/>
            <person name="Ahrendt S."/>
            <person name="Riley R."/>
            <person name="Andreopoulos W."/>
            <person name="LaButti K."/>
            <person name="Pangilinan J."/>
            <person name="Ruiz-duenas F.J."/>
            <person name="Barrasa J.M."/>
            <person name="Sanchez-Garcia M."/>
            <person name="Camarero S."/>
            <person name="Miyauchi S."/>
            <person name="Serrano A."/>
            <person name="Linde D."/>
            <person name="Babiker R."/>
            <person name="Drula E."/>
            <person name="Ayuso-Fernandez I."/>
            <person name="Pacheco R."/>
            <person name="Padilla G."/>
            <person name="Ferreira P."/>
            <person name="Barriuso J."/>
            <person name="Kellner H."/>
            <person name="Castanera R."/>
            <person name="Alfaro M."/>
            <person name="Ramirez L."/>
            <person name="Pisabarro A.G."/>
            <person name="Kuo A."/>
            <person name="Tritt A."/>
            <person name="Lipzen A."/>
            <person name="He G."/>
            <person name="Yan M."/>
            <person name="Ng V."/>
            <person name="Cullen D."/>
            <person name="Martin F."/>
            <person name="Rosso M.-N."/>
            <person name="Henrissat B."/>
            <person name="Hibbett D."/>
            <person name="Martinez A.T."/>
            <person name="Grigoriev I.V."/>
        </authorList>
    </citation>
    <scope>NUCLEOTIDE SEQUENCE</scope>
    <source>
        <strain evidence="1">AH 44721</strain>
    </source>
</reference>
<evidence type="ECO:0000313" key="1">
    <source>
        <dbReference type="EMBL" id="KAF8912240.1"/>
    </source>
</evidence>
<dbReference type="EMBL" id="JADNYJ010000003">
    <property type="protein sequence ID" value="KAF8912240.1"/>
    <property type="molecule type" value="Genomic_DNA"/>
</dbReference>
<proteinExistence type="predicted"/>
<dbReference type="PANTHER" id="PTHR15020:SF50">
    <property type="entry name" value="UPF0659 PROTEIN YMR090W"/>
    <property type="match status" value="1"/>
</dbReference>
<dbReference type="SUPFAM" id="SSF51735">
    <property type="entry name" value="NAD(P)-binding Rossmann-fold domains"/>
    <property type="match status" value="1"/>
</dbReference>
<dbReference type="OrthoDB" id="63935at2759"/>
<gene>
    <name evidence="1" type="ORF">CPB84DRAFT_1722679</name>
</gene>
<dbReference type="PANTHER" id="PTHR15020">
    <property type="entry name" value="FLAVIN REDUCTASE-RELATED"/>
    <property type="match status" value="1"/>
</dbReference>
<evidence type="ECO:0000313" key="2">
    <source>
        <dbReference type="Proteomes" id="UP000724874"/>
    </source>
</evidence>
<keyword evidence="2" id="KW-1185">Reference proteome</keyword>
<dbReference type="Proteomes" id="UP000724874">
    <property type="component" value="Unassembled WGS sequence"/>
</dbReference>
<protein>
    <recommendedName>
        <fullName evidence="3">NAD(P)-binding domain-containing protein</fullName>
    </recommendedName>
</protein>
<comment type="caution">
    <text evidence="1">The sequence shown here is derived from an EMBL/GenBank/DDBJ whole genome shotgun (WGS) entry which is preliminary data.</text>
</comment>
<sequence length="268" mass="29481">MAHNILVLGGSRHIGYHAALRFLNAGSTVTFLLRSPNTFDQDEDIQKHVKSGKARLVKGDALAVKDIQNLWAEASKDAPVDLVLFTVGFNGNQKFSLRKGFVGMSPGNLVTQCLFNVLRTMPTTQPLPKFVALSTVGVTRASRSAAPLALKPVYSYLIQQAIQDKLGMERIIYHCAGWQWNSRDEPSAEIIGEGWKELEGLPEPGSLKDAMVIRAAMLTDGECKAPYRVVEGDITGYSVSRKDVGHFIFDAVTNHWEEYGGKQVSIAY</sequence>
<accession>A0A9P5NXY9</accession>
<dbReference type="InterPro" id="IPR036291">
    <property type="entry name" value="NAD(P)-bd_dom_sf"/>
</dbReference>
<organism evidence="1 2">
    <name type="scientific">Gymnopilus junonius</name>
    <name type="common">Spectacular rustgill mushroom</name>
    <name type="synonym">Gymnopilus spectabilis subsp. junonius</name>
    <dbReference type="NCBI Taxonomy" id="109634"/>
    <lineage>
        <taxon>Eukaryota</taxon>
        <taxon>Fungi</taxon>
        <taxon>Dikarya</taxon>
        <taxon>Basidiomycota</taxon>
        <taxon>Agaricomycotina</taxon>
        <taxon>Agaricomycetes</taxon>
        <taxon>Agaricomycetidae</taxon>
        <taxon>Agaricales</taxon>
        <taxon>Agaricineae</taxon>
        <taxon>Hymenogastraceae</taxon>
        <taxon>Gymnopilus</taxon>
    </lineage>
</organism>
<dbReference type="Gene3D" id="3.40.50.720">
    <property type="entry name" value="NAD(P)-binding Rossmann-like Domain"/>
    <property type="match status" value="1"/>
</dbReference>
<evidence type="ECO:0008006" key="3">
    <source>
        <dbReference type="Google" id="ProtNLM"/>
    </source>
</evidence>